<feature type="region of interest" description="Disordered" evidence="1">
    <location>
        <begin position="409"/>
        <end position="462"/>
    </location>
</feature>
<name>A0A7I7MHV6_9MYCO</name>
<dbReference type="EMBL" id="AP022574">
    <property type="protein sequence ID" value="BBX71410.1"/>
    <property type="molecule type" value="Genomic_DNA"/>
</dbReference>
<protein>
    <recommendedName>
        <fullName evidence="2">Shedu protein SduA C-terminal domain-containing protein</fullName>
    </recommendedName>
</protein>
<dbReference type="Pfam" id="PF14082">
    <property type="entry name" value="SduA_C"/>
    <property type="match status" value="1"/>
</dbReference>
<evidence type="ECO:0000256" key="1">
    <source>
        <dbReference type="SAM" id="MobiDB-lite"/>
    </source>
</evidence>
<dbReference type="KEGG" id="mpsc:MPSYJ_48710"/>
<accession>A0A7I7MHV6</accession>
<evidence type="ECO:0000313" key="4">
    <source>
        <dbReference type="Proteomes" id="UP000466514"/>
    </source>
</evidence>
<evidence type="ECO:0000313" key="3">
    <source>
        <dbReference type="EMBL" id="BBX71410.1"/>
    </source>
</evidence>
<feature type="compositionally biased region" description="Basic and acidic residues" evidence="1">
    <location>
        <begin position="409"/>
        <end position="418"/>
    </location>
</feature>
<proteinExistence type="predicted"/>
<evidence type="ECO:0000259" key="2">
    <source>
        <dbReference type="Pfam" id="PF14082"/>
    </source>
</evidence>
<dbReference type="InterPro" id="IPR025359">
    <property type="entry name" value="SduA_C"/>
</dbReference>
<dbReference type="AlphaFoldDB" id="A0A7I7MHV6"/>
<organism evidence="3 4">
    <name type="scientific">Mycolicibacterium psychrotolerans</name>
    <dbReference type="NCBI Taxonomy" id="216929"/>
    <lineage>
        <taxon>Bacteria</taxon>
        <taxon>Bacillati</taxon>
        <taxon>Actinomycetota</taxon>
        <taxon>Actinomycetes</taxon>
        <taxon>Mycobacteriales</taxon>
        <taxon>Mycobacteriaceae</taxon>
        <taxon>Mycolicibacterium</taxon>
    </lineage>
</organism>
<sequence>MGRVSFTFAELPEPNEVTWATGRFTTRTYASRSFVMTFGQDAGQKARYIHKVFDEVPAEDDDDWEWTKDVVYTTPGGRKQIELNVARSAGSVRKIRIQKVPTSGDATKLEPVLELDRDQSTRLIDLIKALDSIPVDGESTVYVDDQVLRDFFSDPGAMGRAYSQDPERFRALIQSDADARDVIALQHRREVVATMRTWLEDDAVFDVEKDSAGGPERAWQRLLEANPWVLGIGLGGQLLTSWDKGKLEKVVVGSDITTVGKRVDALLRTNGIVRSLAFAEIKHHRTELLAEEYRSGVWRPSNELAGAVVQVQQTVRMAVRDLGDYIEDSAEDGSRTGTGTFVVRPRSFLIVGSLSQLLGDGGGPIDDKVHSFELFRRNLHEPEVITYDELLARAEWHVKLAEEQAAVRHDVEPQDHDGSMPQAPAGQTAETAQASNVDPWGPASPGSAIAQSSDPWGDEAPF</sequence>
<gene>
    <name evidence="3" type="ORF">MPSYJ_48710</name>
</gene>
<reference evidence="3 4" key="1">
    <citation type="journal article" date="2019" name="Emerg. Microbes Infect.">
        <title>Comprehensive subspecies identification of 175 nontuberculous mycobacteria species based on 7547 genomic profiles.</title>
        <authorList>
            <person name="Matsumoto Y."/>
            <person name="Kinjo T."/>
            <person name="Motooka D."/>
            <person name="Nabeya D."/>
            <person name="Jung N."/>
            <person name="Uechi K."/>
            <person name="Horii T."/>
            <person name="Iida T."/>
            <person name="Fujita J."/>
            <person name="Nakamura S."/>
        </authorList>
    </citation>
    <scope>NUCLEOTIDE SEQUENCE [LARGE SCALE GENOMIC DNA]</scope>
    <source>
        <strain evidence="3 4">JCM 13323</strain>
    </source>
</reference>
<keyword evidence="4" id="KW-1185">Reference proteome</keyword>
<dbReference type="Proteomes" id="UP000466514">
    <property type="component" value="Chromosome"/>
</dbReference>
<feature type="domain" description="Shedu protein SduA C-terminal" evidence="2">
    <location>
        <begin position="215"/>
        <end position="391"/>
    </location>
</feature>